<proteinExistence type="predicted"/>
<sequence>MVQIVVSREPLC</sequence>
<dbReference type="Ensembl" id="ENSCANT00000049792.1">
    <property type="protein sequence ID" value="ENSCANP00000026779.1"/>
    <property type="gene ID" value="ENSCANG00000036814.1"/>
</dbReference>
<reference evidence="1" key="2">
    <citation type="submission" date="2025-09" db="UniProtKB">
        <authorList>
            <consortium name="Ensembl"/>
        </authorList>
    </citation>
    <scope>IDENTIFICATION</scope>
</reference>
<name>A0A2K5JD14_COLAP</name>
<keyword evidence="2" id="KW-1185">Reference proteome</keyword>
<protein>
    <submittedName>
        <fullName evidence="1">Uncharacterized protein</fullName>
    </submittedName>
</protein>
<accession>A0A2K5JD14</accession>
<dbReference type="Proteomes" id="UP000233080">
    <property type="component" value="Unassembled WGS sequence"/>
</dbReference>
<evidence type="ECO:0000313" key="1">
    <source>
        <dbReference type="Ensembl" id="ENSCANP00000026779.1"/>
    </source>
</evidence>
<evidence type="ECO:0000313" key="2">
    <source>
        <dbReference type="Proteomes" id="UP000233080"/>
    </source>
</evidence>
<organism evidence="1 2">
    <name type="scientific">Colobus angolensis palliatus</name>
    <name type="common">Peters' Angolan colobus</name>
    <dbReference type="NCBI Taxonomy" id="336983"/>
    <lineage>
        <taxon>Eukaryota</taxon>
        <taxon>Metazoa</taxon>
        <taxon>Chordata</taxon>
        <taxon>Craniata</taxon>
        <taxon>Vertebrata</taxon>
        <taxon>Euteleostomi</taxon>
        <taxon>Mammalia</taxon>
        <taxon>Eutheria</taxon>
        <taxon>Euarchontoglires</taxon>
        <taxon>Primates</taxon>
        <taxon>Haplorrhini</taxon>
        <taxon>Catarrhini</taxon>
        <taxon>Cercopithecidae</taxon>
        <taxon>Colobinae</taxon>
        <taxon>Colobus</taxon>
    </lineage>
</organism>
<reference evidence="1" key="1">
    <citation type="submission" date="2025-08" db="UniProtKB">
        <authorList>
            <consortium name="Ensembl"/>
        </authorList>
    </citation>
    <scope>IDENTIFICATION</scope>
</reference>